<evidence type="ECO:0000256" key="1">
    <source>
        <dbReference type="SAM" id="MobiDB-lite"/>
    </source>
</evidence>
<sequence>MTARRWAIGAAISAGLLLAAGARAQGERAQEDGRGPAGGERAQPEAPRKAKGDATKAAPHATGEHAAAASQAPRAKGGEAAGTPHARKAVPQQRSAQDVRRPVHGRRGGTGAERRTTAGEQVGAASGASAESPVEPPGPRTGGEEDSHAGGGTSSSGDTATGGWSGSSNPDPTQDRR</sequence>
<feature type="region of interest" description="Disordered" evidence="1">
    <location>
        <begin position="22"/>
        <end position="177"/>
    </location>
</feature>
<protein>
    <recommendedName>
        <fullName evidence="5">Translation initiation factor IF-2</fullName>
    </recommendedName>
</protein>
<feature type="signal peptide" evidence="2">
    <location>
        <begin position="1"/>
        <end position="24"/>
    </location>
</feature>
<accession>B8J6G9</accession>
<evidence type="ECO:0008006" key="5">
    <source>
        <dbReference type="Google" id="ProtNLM"/>
    </source>
</evidence>
<dbReference type="Proteomes" id="UP000007089">
    <property type="component" value="Chromosome"/>
</dbReference>
<feature type="compositionally biased region" description="Basic and acidic residues" evidence="1">
    <location>
        <begin position="25"/>
        <end position="34"/>
    </location>
</feature>
<dbReference type="KEGG" id="acp:A2cp1_1808"/>
<feature type="compositionally biased region" description="Low complexity" evidence="1">
    <location>
        <begin position="57"/>
        <end position="72"/>
    </location>
</feature>
<name>B8J6G9_ANAD2</name>
<keyword evidence="4" id="KW-1185">Reference proteome</keyword>
<gene>
    <name evidence="3" type="ordered locus">A2cp1_1808</name>
</gene>
<evidence type="ECO:0000256" key="2">
    <source>
        <dbReference type="SAM" id="SignalP"/>
    </source>
</evidence>
<feature type="compositionally biased region" description="Basic and acidic residues" evidence="1">
    <location>
        <begin position="42"/>
        <end position="54"/>
    </location>
</feature>
<dbReference type="AlphaFoldDB" id="B8J6G9"/>
<dbReference type="RefSeq" id="WP_012633074.1">
    <property type="nucleotide sequence ID" value="NC_011891.1"/>
</dbReference>
<dbReference type="HOGENOM" id="CLU_1529488_0_0_7"/>
<evidence type="ECO:0000313" key="3">
    <source>
        <dbReference type="EMBL" id="ACL65150.1"/>
    </source>
</evidence>
<organism evidence="3 4">
    <name type="scientific">Anaeromyxobacter dehalogenans (strain ATCC BAA-258 / DSM 21875 / 2CP-1)</name>
    <dbReference type="NCBI Taxonomy" id="455488"/>
    <lineage>
        <taxon>Bacteria</taxon>
        <taxon>Pseudomonadati</taxon>
        <taxon>Myxococcota</taxon>
        <taxon>Myxococcia</taxon>
        <taxon>Myxococcales</taxon>
        <taxon>Cystobacterineae</taxon>
        <taxon>Anaeromyxobacteraceae</taxon>
        <taxon>Anaeromyxobacter</taxon>
    </lineage>
</organism>
<dbReference type="EMBL" id="CP001359">
    <property type="protein sequence ID" value="ACL65150.1"/>
    <property type="molecule type" value="Genomic_DNA"/>
</dbReference>
<proteinExistence type="predicted"/>
<feature type="chain" id="PRO_5002875156" description="Translation initiation factor IF-2" evidence="2">
    <location>
        <begin position="25"/>
        <end position="177"/>
    </location>
</feature>
<feature type="compositionally biased region" description="Low complexity" evidence="1">
    <location>
        <begin position="155"/>
        <end position="168"/>
    </location>
</feature>
<reference evidence="3" key="1">
    <citation type="submission" date="2009-01" db="EMBL/GenBank/DDBJ databases">
        <title>Complete sequence of Anaeromyxobacter dehalogenans 2CP-1.</title>
        <authorList>
            <consortium name="US DOE Joint Genome Institute"/>
            <person name="Lucas S."/>
            <person name="Copeland A."/>
            <person name="Lapidus A."/>
            <person name="Glavina del Rio T."/>
            <person name="Dalin E."/>
            <person name="Tice H."/>
            <person name="Bruce D."/>
            <person name="Goodwin L."/>
            <person name="Pitluck S."/>
            <person name="Saunders E."/>
            <person name="Brettin T."/>
            <person name="Detter J.C."/>
            <person name="Han C."/>
            <person name="Larimer F."/>
            <person name="Land M."/>
            <person name="Hauser L."/>
            <person name="Kyrpides N."/>
            <person name="Ovchinnikova G."/>
            <person name="Beliaev A.S."/>
            <person name="Richardson P."/>
        </authorList>
    </citation>
    <scope>NUCLEOTIDE SEQUENCE</scope>
    <source>
        <strain evidence="3">2CP-1</strain>
    </source>
</reference>
<evidence type="ECO:0000313" key="4">
    <source>
        <dbReference type="Proteomes" id="UP000007089"/>
    </source>
</evidence>
<keyword evidence="2" id="KW-0732">Signal</keyword>